<dbReference type="EMBL" id="LHXU01000011">
    <property type="protein sequence ID" value="KXB00416.1"/>
    <property type="molecule type" value="Genomic_DNA"/>
</dbReference>
<comment type="caution">
    <text evidence="2">The sequence shown here is derived from an EMBL/GenBank/DDBJ whole genome shotgun (WGS) entry which is preliminary data.</text>
</comment>
<reference evidence="2 3" key="1">
    <citation type="journal article" date="2016" name="Sci. Rep.">
        <title>Metabolic traits of an uncultured archaeal lineage -MSBL1- from brine pools of the Red Sea.</title>
        <authorList>
            <person name="Mwirichia R."/>
            <person name="Alam I."/>
            <person name="Rashid M."/>
            <person name="Vinu M."/>
            <person name="Ba-Alawi W."/>
            <person name="Anthony Kamau A."/>
            <person name="Kamanda Ngugi D."/>
            <person name="Goker M."/>
            <person name="Klenk H.P."/>
            <person name="Bajic V."/>
            <person name="Stingl U."/>
        </authorList>
    </citation>
    <scope>NUCLEOTIDE SEQUENCE [LARGE SCALE GENOMIC DNA]</scope>
    <source>
        <strain evidence="2">SCGC-AAA259M10</strain>
    </source>
</reference>
<accession>A0A133V1Z9</accession>
<feature type="region of interest" description="Disordered" evidence="1">
    <location>
        <begin position="63"/>
        <end position="84"/>
    </location>
</feature>
<sequence length="84" mass="9934">MKALLDKNDFEDRINEFDRQREELPSYNDFGDCLLSSGIISYGNLEDVEKSEYKKFRRQGIPAIRESTEDKEENDRTIARSLRK</sequence>
<gene>
    <name evidence="2" type="ORF">AKJ40_01325</name>
</gene>
<dbReference type="AlphaFoldDB" id="A0A133V1Z9"/>
<keyword evidence="3" id="KW-1185">Reference proteome</keyword>
<evidence type="ECO:0000313" key="2">
    <source>
        <dbReference type="EMBL" id="KXB00416.1"/>
    </source>
</evidence>
<proteinExistence type="predicted"/>
<evidence type="ECO:0000313" key="3">
    <source>
        <dbReference type="Proteomes" id="UP000070341"/>
    </source>
</evidence>
<dbReference type="Proteomes" id="UP000070341">
    <property type="component" value="Unassembled WGS sequence"/>
</dbReference>
<protein>
    <submittedName>
        <fullName evidence="2">Uncharacterized protein</fullName>
    </submittedName>
</protein>
<name>A0A133V1Z9_9EURY</name>
<evidence type="ECO:0000256" key="1">
    <source>
        <dbReference type="SAM" id="MobiDB-lite"/>
    </source>
</evidence>
<organism evidence="2 3">
    <name type="scientific">candidate division MSBL1 archaeon SCGC-AAA259M10</name>
    <dbReference type="NCBI Taxonomy" id="1698270"/>
    <lineage>
        <taxon>Archaea</taxon>
        <taxon>Methanobacteriati</taxon>
        <taxon>Methanobacteriota</taxon>
        <taxon>candidate division MSBL1</taxon>
    </lineage>
</organism>